<dbReference type="InterPro" id="IPR036390">
    <property type="entry name" value="WH_DNA-bd_sf"/>
</dbReference>
<evidence type="ECO:0000256" key="2">
    <source>
        <dbReference type="ARBA" id="ARBA00023125"/>
    </source>
</evidence>
<dbReference type="SMART" id="SM00345">
    <property type="entry name" value="HTH_GNTR"/>
    <property type="match status" value="1"/>
</dbReference>
<protein>
    <submittedName>
        <fullName evidence="5">GntR family transcriptional regulator</fullName>
    </submittedName>
</protein>
<feature type="domain" description="HTH gntR-type" evidence="4">
    <location>
        <begin position="9"/>
        <end position="76"/>
    </location>
</feature>
<dbReference type="EMBL" id="CP008947">
    <property type="protein sequence ID" value="AII07216.1"/>
    <property type="molecule type" value="Genomic_DNA"/>
</dbReference>
<name>A0A076EN51_RHOOP</name>
<dbReference type="eggNOG" id="COG1802">
    <property type="taxonomic scope" value="Bacteria"/>
</dbReference>
<dbReference type="Pfam" id="PF00392">
    <property type="entry name" value="GntR"/>
    <property type="match status" value="1"/>
</dbReference>
<dbReference type="PANTHER" id="PTHR43537">
    <property type="entry name" value="TRANSCRIPTIONAL REGULATOR, GNTR FAMILY"/>
    <property type="match status" value="1"/>
</dbReference>
<evidence type="ECO:0000256" key="1">
    <source>
        <dbReference type="ARBA" id="ARBA00023015"/>
    </source>
</evidence>
<sequence length="214" mass="23828">MTTSKTTGATAPELAYEWLKNTIITLPRDEEMFLSEAQVAASSGISRTPVREALLRLEAEGFVRRVPHKGAFIPALSDSDVEAIMQARRVVEEWSVTEVAPQPGLVPDRLRILLDLQENDTDPVDFIAHDLEFHTAIIRAAGNPLMNTFYSSLRDRQMRMGIRIVMADETRKKQVLVEHHAIADAIAAGDPHAAVQAVREHLDTTLQSMKQPNI</sequence>
<reference evidence="5 6" key="1">
    <citation type="submission" date="2014-07" db="EMBL/GenBank/DDBJ databases">
        <title>Genome Sequence of Rhodococcus opacus Strain R7, a Biodegrader of Mono- and Polycyclic Aromatic Hydrocarbons.</title>
        <authorList>
            <person name="Di Gennaro P."/>
            <person name="Zampolli J."/>
            <person name="Presti I."/>
            <person name="Cappelletti M."/>
            <person name="D'Ursi P."/>
            <person name="Orro A."/>
            <person name="Mezzelani A."/>
            <person name="Milanesi L."/>
        </authorList>
    </citation>
    <scope>NUCLEOTIDE SEQUENCE [LARGE SCALE GENOMIC DNA]</scope>
    <source>
        <strain evidence="5 6">R7</strain>
    </source>
</reference>
<dbReference type="Gene3D" id="1.10.10.10">
    <property type="entry name" value="Winged helix-like DNA-binding domain superfamily/Winged helix DNA-binding domain"/>
    <property type="match status" value="1"/>
</dbReference>
<keyword evidence="2" id="KW-0238">DNA-binding</keyword>
<evidence type="ECO:0000313" key="6">
    <source>
        <dbReference type="Proteomes" id="UP000028488"/>
    </source>
</evidence>
<evidence type="ECO:0000256" key="3">
    <source>
        <dbReference type="ARBA" id="ARBA00023163"/>
    </source>
</evidence>
<dbReference type="PANTHER" id="PTHR43537:SF24">
    <property type="entry name" value="GLUCONATE OPERON TRANSCRIPTIONAL REPRESSOR"/>
    <property type="match status" value="1"/>
</dbReference>
<dbReference type="InterPro" id="IPR036388">
    <property type="entry name" value="WH-like_DNA-bd_sf"/>
</dbReference>
<dbReference type="AlphaFoldDB" id="A0A076EN51"/>
<keyword evidence="3" id="KW-0804">Transcription</keyword>
<dbReference type="PROSITE" id="PS50949">
    <property type="entry name" value="HTH_GNTR"/>
    <property type="match status" value="1"/>
</dbReference>
<dbReference type="InterPro" id="IPR000524">
    <property type="entry name" value="Tscrpt_reg_HTH_GntR"/>
</dbReference>
<dbReference type="InterPro" id="IPR011711">
    <property type="entry name" value="GntR_C"/>
</dbReference>
<dbReference type="Pfam" id="PF07729">
    <property type="entry name" value="FCD"/>
    <property type="match status" value="1"/>
</dbReference>
<evidence type="ECO:0000313" key="5">
    <source>
        <dbReference type="EMBL" id="AII07216.1"/>
    </source>
</evidence>
<dbReference type="PRINTS" id="PR00035">
    <property type="entry name" value="HTHGNTR"/>
</dbReference>
<keyword evidence="1" id="KW-0805">Transcription regulation</keyword>
<dbReference type="RefSeq" id="WP_128640402.1">
    <property type="nucleotide sequence ID" value="NZ_CP008947.1"/>
</dbReference>
<evidence type="ECO:0000259" key="4">
    <source>
        <dbReference type="PROSITE" id="PS50949"/>
    </source>
</evidence>
<proteinExistence type="predicted"/>
<organism evidence="5 6">
    <name type="scientific">Rhodococcus opacus</name>
    <name type="common">Nocardia opaca</name>
    <dbReference type="NCBI Taxonomy" id="37919"/>
    <lineage>
        <taxon>Bacteria</taxon>
        <taxon>Bacillati</taxon>
        <taxon>Actinomycetota</taxon>
        <taxon>Actinomycetes</taxon>
        <taxon>Mycobacteriales</taxon>
        <taxon>Nocardiaceae</taxon>
        <taxon>Rhodococcus</taxon>
    </lineage>
</organism>
<dbReference type="Gene3D" id="1.20.120.530">
    <property type="entry name" value="GntR ligand-binding domain-like"/>
    <property type="match status" value="1"/>
</dbReference>
<dbReference type="SMART" id="SM00895">
    <property type="entry name" value="FCD"/>
    <property type="match status" value="1"/>
</dbReference>
<dbReference type="Proteomes" id="UP000028488">
    <property type="component" value="Chromosome"/>
</dbReference>
<dbReference type="GO" id="GO:0003677">
    <property type="term" value="F:DNA binding"/>
    <property type="evidence" value="ECO:0007669"/>
    <property type="project" value="UniProtKB-KW"/>
</dbReference>
<dbReference type="SUPFAM" id="SSF46785">
    <property type="entry name" value="Winged helix' DNA-binding domain"/>
    <property type="match status" value="1"/>
</dbReference>
<dbReference type="SUPFAM" id="SSF48008">
    <property type="entry name" value="GntR ligand-binding domain-like"/>
    <property type="match status" value="1"/>
</dbReference>
<accession>A0A076EN51</accession>
<gene>
    <name evidence="5" type="ORF">EP51_22195</name>
</gene>
<dbReference type="InterPro" id="IPR008920">
    <property type="entry name" value="TF_FadR/GntR_C"/>
</dbReference>
<dbReference type="GO" id="GO:0003700">
    <property type="term" value="F:DNA-binding transcription factor activity"/>
    <property type="evidence" value="ECO:0007669"/>
    <property type="project" value="InterPro"/>
</dbReference>